<gene>
    <name evidence="1" type="ORF">GO984_10320</name>
</gene>
<name>A0A6L6WJI0_9RHOB</name>
<dbReference type="InterPro" id="IPR012292">
    <property type="entry name" value="Globin/Proto"/>
</dbReference>
<dbReference type="RefSeq" id="WP_157022457.1">
    <property type="nucleotide sequence ID" value="NZ_WQLV01000005.1"/>
</dbReference>
<dbReference type="Gene3D" id="1.10.490.10">
    <property type="entry name" value="Globins"/>
    <property type="match status" value="1"/>
</dbReference>
<dbReference type="CDD" id="cd08916">
    <property type="entry name" value="TrHb3_P"/>
    <property type="match status" value="1"/>
</dbReference>
<keyword evidence="2" id="KW-1185">Reference proteome</keyword>
<proteinExistence type="predicted"/>
<dbReference type="GO" id="GO:0019825">
    <property type="term" value="F:oxygen binding"/>
    <property type="evidence" value="ECO:0007669"/>
    <property type="project" value="InterPro"/>
</dbReference>
<dbReference type="Proteomes" id="UP000478892">
    <property type="component" value="Unassembled WGS sequence"/>
</dbReference>
<dbReference type="GO" id="GO:0020037">
    <property type="term" value="F:heme binding"/>
    <property type="evidence" value="ECO:0007669"/>
    <property type="project" value="InterPro"/>
</dbReference>
<organism evidence="1 2">
    <name type="scientific">Parasedimentitalea huanghaiensis</name>
    <dbReference type="NCBI Taxonomy" id="2682100"/>
    <lineage>
        <taxon>Bacteria</taxon>
        <taxon>Pseudomonadati</taxon>
        <taxon>Pseudomonadota</taxon>
        <taxon>Alphaproteobacteria</taxon>
        <taxon>Rhodobacterales</taxon>
        <taxon>Paracoccaceae</taxon>
        <taxon>Parasedimentitalea</taxon>
    </lineage>
</organism>
<comment type="caution">
    <text evidence="1">The sequence shown here is derived from an EMBL/GenBank/DDBJ whole genome shotgun (WGS) entry which is preliminary data.</text>
</comment>
<reference evidence="1 2" key="1">
    <citation type="submission" date="2019-12" db="EMBL/GenBank/DDBJ databases">
        <authorList>
            <person name="Zhang Y.-J."/>
        </authorList>
    </citation>
    <scope>NUCLEOTIDE SEQUENCE [LARGE SCALE GENOMIC DNA]</scope>
    <source>
        <strain evidence="1 2">CY05</strain>
    </source>
</reference>
<dbReference type="AlphaFoldDB" id="A0A6L6WJI0"/>
<sequence length="151" mass="16794">MTKTAHRTALLRRTEVQRRAAEMGFNTESIRLVITVFYNKVRQHQVLGPLFHASVADWGEHLAKMERFWRGVLLNSGEYSGKPVQIHAGLPTLEPDHFPIWLALFSQTLSEVSPNPDFTAHMMRRAENIAVSLVRGLGGTGNGAASTEVTS</sequence>
<evidence type="ECO:0000313" key="2">
    <source>
        <dbReference type="Proteomes" id="UP000478892"/>
    </source>
</evidence>
<evidence type="ECO:0000313" key="1">
    <source>
        <dbReference type="EMBL" id="MVO16207.1"/>
    </source>
</evidence>
<dbReference type="InterPro" id="IPR009050">
    <property type="entry name" value="Globin-like_sf"/>
</dbReference>
<accession>A0A6L6WJI0</accession>
<protein>
    <submittedName>
        <fullName evidence="1">Globin</fullName>
    </submittedName>
</protein>
<dbReference type="SUPFAM" id="SSF46458">
    <property type="entry name" value="Globin-like"/>
    <property type="match status" value="1"/>
</dbReference>
<dbReference type="EMBL" id="WQLV01000005">
    <property type="protein sequence ID" value="MVO16207.1"/>
    <property type="molecule type" value="Genomic_DNA"/>
</dbReference>